<organism evidence="1 2">
    <name type="scientific">Aduncisulcus paluster</name>
    <dbReference type="NCBI Taxonomy" id="2918883"/>
    <lineage>
        <taxon>Eukaryota</taxon>
        <taxon>Metamonada</taxon>
        <taxon>Carpediemonas-like organisms</taxon>
        <taxon>Aduncisulcus</taxon>
    </lineage>
</organism>
<evidence type="ECO:0000313" key="1">
    <source>
        <dbReference type="EMBL" id="GKT22668.1"/>
    </source>
</evidence>
<protein>
    <submittedName>
        <fullName evidence="1">Uncharacterized protein</fullName>
    </submittedName>
</protein>
<sequence>MLREKLEEDYNMHAIKAKAASERQLALKMAPEDKKARIESEHSDYHESRKIFELSNLVQQQQKALISGSEGPDNRIERNGFHKRLKKCVSLTFGIS</sequence>
<proteinExistence type="predicted"/>
<dbReference type="Proteomes" id="UP001057375">
    <property type="component" value="Unassembled WGS sequence"/>
</dbReference>
<accession>A0ABQ5JYM9</accession>
<keyword evidence="2" id="KW-1185">Reference proteome</keyword>
<evidence type="ECO:0000313" key="2">
    <source>
        <dbReference type="Proteomes" id="UP001057375"/>
    </source>
</evidence>
<comment type="caution">
    <text evidence="1">The sequence shown here is derived from an EMBL/GenBank/DDBJ whole genome shotgun (WGS) entry which is preliminary data.</text>
</comment>
<name>A0ABQ5JYM9_9EUKA</name>
<gene>
    <name evidence="1" type="ORF">ADUPG1_012191</name>
</gene>
<reference evidence="1" key="1">
    <citation type="submission" date="2022-03" db="EMBL/GenBank/DDBJ databases">
        <title>Draft genome sequence of Aduncisulcus paluster, a free-living microaerophilic Fornicata.</title>
        <authorList>
            <person name="Yuyama I."/>
            <person name="Kume K."/>
            <person name="Tamura T."/>
            <person name="Inagaki Y."/>
            <person name="Hashimoto T."/>
        </authorList>
    </citation>
    <scope>NUCLEOTIDE SEQUENCE</scope>
    <source>
        <strain evidence="1">NY0171</strain>
    </source>
</reference>
<dbReference type="EMBL" id="BQXS01012417">
    <property type="protein sequence ID" value="GKT22668.1"/>
    <property type="molecule type" value="Genomic_DNA"/>
</dbReference>